<dbReference type="InterPro" id="IPR013783">
    <property type="entry name" value="Ig-like_fold"/>
</dbReference>
<dbReference type="Proteomes" id="UP000005239">
    <property type="component" value="Unassembled WGS sequence"/>
</dbReference>
<evidence type="ECO:0000313" key="9">
    <source>
        <dbReference type="EnsemblMetazoa" id="PPA08244.1"/>
    </source>
</evidence>
<keyword evidence="10" id="KW-1185">Reference proteome</keyword>
<dbReference type="PANTHER" id="PTHR23335">
    <property type="entry name" value="CALMODULIN-BINDING TRANSCRIPTION ACTIVATOR CAMTA"/>
    <property type="match status" value="1"/>
</dbReference>
<dbReference type="GO" id="GO:0005634">
    <property type="term" value="C:nucleus"/>
    <property type="evidence" value="ECO:0000318"/>
    <property type="project" value="GO_Central"/>
</dbReference>
<reference evidence="10" key="1">
    <citation type="journal article" date="2008" name="Nat. Genet.">
        <title>The Pristionchus pacificus genome provides a unique perspective on nematode lifestyle and parasitism.</title>
        <authorList>
            <person name="Dieterich C."/>
            <person name="Clifton S.W."/>
            <person name="Schuster L.N."/>
            <person name="Chinwalla A."/>
            <person name="Delehaunty K."/>
            <person name="Dinkelacker I."/>
            <person name="Fulton L."/>
            <person name="Fulton R."/>
            <person name="Godfrey J."/>
            <person name="Minx P."/>
            <person name="Mitreva M."/>
            <person name="Roeseler W."/>
            <person name="Tian H."/>
            <person name="Witte H."/>
            <person name="Yang S.P."/>
            <person name="Wilson R.K."/>
            <person name="Sommer R.J."/>
        </authorList>
    </citation>
    <scope>NUCLEOTIDE SEQUENCE [LARGE SCALE GENOMIC DNA]</scope>
    <source>
        <strain evidence="10">PS312</strain>
    </source>
</reference>
<dbReference type="SUPFAM" id="SSF81296">
    <property type="entry name" value="E set domains"/>
    <property type="match status" value="1"/>
</dbReference>
<accession>A0A8R1U721</accession>
<dbReference type="GO" id="GO:0070482">
    <property type="term" value="P:response to oxygen levels"/>
    <property type="evidence" value="ECO:0007669"/>
    <property type="project" value="EnsemblMetazoa"/>
</dbReference>
<evidence type="ECO:0000256" key="1">
    <source>
        <dbReference type="ARBA" id="ARBA00004123"/>
    </source>
</evidence>
<dbReference type="PANTHER" id="PTHR23335:SF1">
    <property type="entry name" value="CALMODULIN-BINDING TRANSCRIPTION ACTIVATOR, ISOFORM F"/>
    <property type="match status" value="1"/>
</dbReference>
<name>A0A2A6BZ49_PRIPA</name>
<dbReference type="CDD" id="cd00102">
    <property type="entry name" value="IPT"/>
    <property type="match status" value="1"/>
</dbReference>
<sequence>MSTITSFSPSTSFDSYQTTKLTWNRNEEVYRLLEAASLHGEWLSGSVLERPPSGTQLLFSRSQVDFKNDGYEWTRRKDGRLIREDHMKLKVKKIDVIHANYAHSAIVPTFHRRAYSLISNPDIVLVHYLKSEESEDTGVASFSTRISDSIRKNGLNPNLSQLLTQMQPILCFMPKSDIEFIAQEVMENLRREAETKLNRRNSCSSASRRGLSSLILARQPSAFSDSVDTQFISGAVKREWNERTNGQLYHRDGAHSRSHSGDTGHSSDEMATDWSRIENVNGPTPSCSDWSTFNSEWSSSINRGPSTSTGSSTLSLCPTAASTKGGERILLVGGWFVSGHEYSVMFGEKRVRGVLIQDGVIQVLTPPGKGKIIVRVLLDDTPIGPPLDFFYKSCSHEGPSRFDLLQSLVDRIHLLCAAFNSPMNIDNVDPESILSVVDALRGRPLVFPYLLNSSMPSRTILHLAAALDFHQLLQRILFRRDDFPSKYREFDISAKDVEGETPLTIALANRKGRCAMILANEAGWSMEDLERETERLRSENLSMGGTISLDDGIICHRVEDDNMCDGPARSTEAWVMSHGETMMERREGMRGEEIGQRVPLEISMDTEVLVPDSPTMANLFQAVTSPGMVNDFARDQMATLANRLIEALPANIRNSNGVFDGHSHSHVIAHSHIPFPDCSSLVRDEVNMRNGNTDYPNDHCMNMGYGQYEVQLQHQEQWMDPIYMETIPFGQMLPSTSSVDHMTIGALDVELEDKDLGEFLSGSNEISMDVDPLQKKLETLKLNPKEQRDVFEAARVMQRSPFGGSSPTESERNAATVIQMCYRRYKQYCYLRRLHNAAVVVQKHFRLRRANQKEETHDEVQEHPSMQEESICIQVPNRSLSREHRAAATIQNAYRVHRKRQGAARLIQKFMRHSATRVNVPTDDMSLVREILYRDSDYGGPIDIVV</sequence>
<evidence type="ECO:0000256" key="2">
    <source>
        <dbReference type="ARBA" id="ARBA00008267"/>
    </source>
</evidence>
<evidence type="ECO:0000256" key="7">
    <source>
        <dbReference type="ARBA" id="ARBA00029480"/>
    </source>
</evidence>
<keyword evidence="4" id="KW-0010">Activator</keyword>
<proteinExistence type="inferred from homology"/>
<accession>A0A2A6BZ49</accession>
<dbReference type="AlphaFoldDB" id="A0A2A6BZ49"/>
<evidence type="ECO:0000313" key="10">
    <source>
        <dbReference type="Proteomes" id="UP000005239"/>
    </source>
</evidence>
<evidence type="ECO:0000256" key="3">
    <source>
        <dbReference type="ARBA" id="ARBA00023043"/>
    </source>
</evidence>
<comment type="subcellular location">
    <subcellularLocation>
        <location evidence="1">Nucleus</location>
    </subcellularLocation>
</comment>
<dbReference type="Gene3D" id="2.60.40.10">
    <property type="entry name" value="Immunoglobulins"/>
    <property type="match status" value="1"/>
</dbReference>
<dbReference type="PROSITE" id="PS51437">
    <property type="entry name" value="CG_1"/>
    <property type="match status" value="1"/>
</dbReference>
<dbReference type="Gene3D" id="1.20.5.190">
    <property type="match status" value="1"/>
</dbReference>
<keyword evidence="3" id="KW-0040">ANK repeat</keyword>
<dbReference type="GO" id="GO:0045944">
    <property type="term" value="P:positive regulation of transcription by RNA polymerase II"/>
    <property type="evidence" value="ECO:0007669"/>
    <property type="project" value="EnsemblMetazoa"/>
</dbReference>
<feature type="region of interest" description="Disordered" evidence="8">
    <location>
        <begin position="243"/>
        <end position="269"/>
    </location>
</feature>
<dbReference type="InterPro" id="IPR005559">
    <property type="entry name" value="CG-1_dom"/>
</dbReference>
<dbReference type="CDD" id="cd23767">
    <property type="entry name" value="IQCD"/>
    <property type="match status" value="1"/>
</dbReference>
<dbReference type="GO" id="GO:0003690">
    <property type="term" value="F:double-stranded DNA binding"/>
    <property type="evidence" value="ECO:0000318"/>
    <property type="project" value="GO_Central"/>
</dbReference>
<dbReference type="GO" id="GO:0003682">
    <property type="term" value="F:chromatin binding"/>
    <property type="evidence" value="ECO:0007669"/>
    <property type="project" value="EnsemblMetazoa"/>
</dbReference>
<evidence type="ECO:0000256" key="4">
    <source>
        <dbReference type="ARBA" id="ARBA00023159"/>
    </source>
</evidence>
<dbReference type="OrthoDB" id="10254686at2759"/>
<evidence type="ECO:0000256" key="8">
    <source>
        <dbReference type="SAM" id="MobiDB-lite"/>
    </source>
</evidence>
<evidence type="ECO:0000256" key="5">
    <source>
        <dbReference type="ARBA" id="ARBA00023163"/>
    </source>
</evidence>
<keyword evidence="5" id="KW-0804">Transcription</keyword>
<gene>
    <name evidence="9" type="primary">WBGene00097798</name>
</gene>
<comment type="subunit">
    <text evidence="7">May interact with calmodulin.</text>
</comment>
<dbReference type="InterPro" id="IPR014756">
    <property type="entry name" value="Ig_E-set"/>
</dbReference>
<dbReference type="GO" id="GO:0006357">
    <property type="term" value="P:regulation of transcription by RNA polymerase II"/>
    <property type="evidence" value="ECO:0000318"/>
    <property type="project" value="GO_Central"/>
</dbReference>
<protein>
    <submittedName>
        <fullName evidence="9">Camt-1</fullName>
    </submittedName>
</protein>
<feature type="compositionally biased region" description="Basic and acidic residues" evidence="8">
    <location>
        <begin position="249"/>
        <end position="268"/>
    </location>
</feature>
<comment type="similarity">
    <text evidence="2">Belongs to the CAMTA family.</text>
</comment>
<dbReference type="GO" id="GO:0003712">
    <property type="term" value="F:transcription coregulator activity"/>
    <property type="evidence" value="ECO:0000318"/>
    <property type="project" value="GO_Central"/>
</dbReference>
<dbReference type="SMART" id="SM01076">
    <property type="entry name" value="CG-1"/>
    <property type="match status" value="1"/>
</dbReference>
<keyword evidence="6" id="KW-0539">Nucleus</keyword>
<organism evidence="9 10">
    <name type="scientific">Pristionchus pacificus</name>
    <name type="common">Parasitic nematode worm</name>
    <dbReference type="NCBI Taxonomy" id="54126"/>
    <lineage>
        <taxon>Eukaryota</taxon>
        <taxon>Metazoa</taxon>
        <taxon>Ecdysozoa</taxon>
        <taxon>Nematoda</taxon>
        <taxon>Chromadorea</taxon>
        <taxon>Rhabditida</taxon>
        <taxon>Rhabditina</taxon>
        <taxon>Diplogasteromorpha</taxon>
        <taxon>Diplogasteroidea</taxon>
        <taxon>Neodiplogasteridae</taxon>
        <taxon>Pristionchus</taxon>
    </lineage>
</organism>
<dbReference type="EnsemblMetazoa" id="PPA08244.1">
    <property type="protein sequence ID" value="PPA08244.1"/>
    <property type="gene ID" value="WBGene00097798"/>
</dbReference>
<dbReference type="GO" id="GO:0000785">
    <property type="term" value="C:chromatin"/>
    <property type="evidence" value="ECO:0007669"/>
    <property type="project" value="EnsemblMetazoa"/>
</dbReference>
<dbReference type="GO" id="GO:0050918">
    <property type="term" value="P:positive chemotaxis"/>
    <property type="evidence" value="ECO:0007669"/>
    <property type="project" value="EnsemblMetazoa"/>
</dbReference>
<dbReference type="Pfam" id="PF03859">
    <property type="entry name" value="CG-1"/>
    <property type="match status" value="1"/>
</dbReference>
<evidence type="ECO:0000256" key="6">
    <source>
        <dbReference type="ARBA" id="ARBA00023242"/>
    </source>
</evidence>
<dbReference type="PROSITE" id="PS50096">
    <property type="entry name" value="IQ"/>
    <property type="match status" value="1"/>
</dbReference>
<reference evidence="9" key="2">
    <citation type="submission" date="2022-06" db="UniProtKB">
        <authorList>
            <consortium name="EnsemblMetazoa"/>
        </authorList>
    </citation>
    <scope>IDENTIFICATION</scope>
    <source>
        <strain evidence="9">PS312</strain>
    </source>
</reference>